<dbReference type="EMBL" id="AP015038">
    <property type="protein sequence ID" value="BAT88143.1"/>
    <property type="molecule type" value="Genomic_DNA"/>
</dbReference>
<dbReference type="AlphaFoldDB" id="A0A0S3S5Q6"/>
<evidence type="ECO:0000313" key="2">
    <source>
        <dbReference type="Proteomes" id="UP000291084"/>
    </source>
</evidence>
<sequence>MQKFVRRTTLKSTCTRIINCRRLINLQSRCLCSEKFFLRQNLRHTQRDNKKERLILRKHYANTKKRMIEECDMVLSTDSMFEQDEVVELHTML</sequence>
<proteinExistence type="predicted"/>
<evidence type="ECO:0000313" key="1">
    <source>
        <dbReference type="EMBL" id="BAT88143.1"/>
    </source>
</evidence>
<reference evidence="1 2" key="1">
    <citation type="journal article" date="2015" name="Sci. Rep.">
        <title>The power of single molecule real-time sequencing technology in the de novo assembly of a eukaryotic genome.</title>
        <authorList>
            <person name="Sakai H."/>
            <person name="Naito K."/>
            <person name="Ogiso-Tanaka E."/>
            <person name="Takahashi Y."/>
            <person name="Iseki K."/>
            <person name="Muto C."/>
            <person name="Satou K."/>
            <person name="Teruya K."/>
            <person name="Shiroma A."/>
            <person name="Shimoji M."/>
            <person name="Hirano T."/>
            <person name="Itoh T."/>
            <person name="Kaga A."/>
            <person name="Tomooka N."/>
        </authorList>
    </citation>
    <scope>NUCLEOTIDE SEQUENCE [LARGE SCALE GENOMIC DNA]</scope>
    <source>
        <strain evidence="2">cv. Shumari</strain>
    </source>
</reference>
<keyword evidence="2" id="KW-1185">Reference proteome</keyword>
<protein>
    <submittedName>
        <fullName evidence="1">Uncharacterized protein</fullName>
    </submittedName>
</protein>
<accession>A0A0S3S5Q6</accession>
<dbReference type="Proteomes" id="UP000291084">
    <property type="component" value="Chromosome 5"/>
</dbReference>
<gene>
    <name evidence="1" type="primary">Vigan.05G158800</name>
    <name evidence="1" type="ORF">VIGAN_05158800</name>
</gene>
<organism evidence="1 2">
    <name type="scientific">Vigna angularis var. angularis</name>
    <dbReference type="NCBI Taxonomy" id="157739"/>
    <lineage>
        <taxon>Eukaryota</taxon>
        <taxon>Viridiplantae</taxon>
        <taxon>Streptophyta</taxon>
        <taxon>Embryophyta</taxon>
        <taxon>Tracheophyta</taxon>
        <taxon>Spermatophyta</taxon>
        <taxon>Magnoliopsida</taxon>
        <taxon>eudicotyledons</taxon>
        <taxon>Gunneridae</taxon>
        <taxon>Pentapetalae</taxon>
        <taxon>rosids</taxon>
        <taxon>fabids</taxon>
        <taxon>Fabales</taxon>
        <taxon>Fabaceae</taxon>
        <taxon>Papilionoideae</taxon>
        <taxon>50 kb inversion clade</taxon>
        <taxon>NPAAA clade</taxon>
        <taxon>indigoferoid/millettioid clade</taxon>
        <taxon>Phaseoleae</taxon>
        <taxon>Vigna</taxon>
    </lineage>
</organism>
<name>A0A0S3S5Q6_PHAAN</name>